<feature type="region of interest" description="Disordered" evidence="7">
    <location>
        <begin position="187"/>
        <end position="216"/>
    </location>
</feature>
<feature type="region of interest" description="Disordered" evidence="7">
    <location>
        <begin position="107"/>
        <end position="126"/>
    </location>
</feature>
<accession>A0A6A5UGY1</accession>
<organism evidence="9 10">
    <name type="scientific">Byssothecium circinans</name>
    <dbReference type="NCBI Taxonomy" id="147558"/>
    <lineage>
        <taxon>Eukaryota</taxon>
        <taxon>Fungi</taxon>
        <taxon>Dikarya</taxon>
        <taxon>Ascomycota</taxon>
        <taxon>Pezizomycotina</taxon>
        <taxon>Dothideomycetes</taxon>
        <taxon>Pleosporomycetidae</taxon>
        <taxon>Pleosporales</taxon>
        <taxon>Massarineae</taxon>
        <taxon>Massarinaceae</taxon>
        <taxon>Byssothecium</taxon>
    </lineage>
</organism>
<evidence type="ECO:0000313" key="10">
    <source>
        <dbReference type="Proteomes" id="UP000800035"/>
    </source>
</evidence>
<comment type="similarity">
    <text evidence="2">Belongs to the REXO1/REXO3 family.</text>
</comment>
<feature type="region of interest" description="Disordered" evidence="7">
    <location>
        <begin position="343"/>
        <end position="368"/>
    </location>
</feature>
<keyword evidence="4" id="KW-0378">Hydrolase</keyword>
<feature type="domain" description="C2H2-type" evidence="8">
    <location>
        <begin position="18"/>
        <end position="38"/>
    </location>
</feature>
<reference evidence="9" key="1">
    <citation type="journal article" date="2020" name="Stud. Mycol.">
        <title>101 Dothideomycetes genomes: a test case for predicting lifestyles and emergence of pathogens.</title>
        <authorList>
            <person name="Haridas S."/>
            <person name="Albert R."/>
            <person name="Binder M."/>
            <person name="Bloem J."/>
            <person name="Labutti K."/>
            <person name="Salamov A."/>
            <person name="Andreopoulos B."/>
            <person name="Baker S."/>
            <person name="Barry K."/>
            <person name="Bills G."/>
            <person name="Bluhm B."/>
            <person name="Cannon C."/>
            <person name="Castanera R."/>
            <person name="Culley D."/>
            <person name="Daum C."/>
            <person name="Ezra D."/>
            <person name="Gonzalez J."/>
            <person name="Henrissat B."/>
            <person name="Kuo A."/>
            <person name="Liang C."/>
            <person name="Lipzen A."/>
            <person name="Lutzoni F."/>
            <person name="Magnuson J."/>
            <person name="Mondo S."/>
            <person name="Nolan M."/>
            <person name="Ohm R."/>
            <person name="Pangilinan J."/>
            <person name="Park H.-J."/>
            <person name="Ramirez L."/>
            <person name="Alfaro M."/>
            <person name="Sun H."/>
            <person name="Tritt A."/>
            <person name="Yoshinaga Y."/>
            <person name="Zwiers L.-H."/>
            <person name="Turgeon B."/>
            <person name="Goodwin S."/>
            <person name="Spatafora J."/>
            <person name="Crous P."/>
            <person name="Grigoriev I."/>
        </authorList>
    </citation>
    <scope>NUCLEOTIDE SEQUENCE</scope>
    <source>
        <strain evidence="9">CBS 675.92</strain>
    </source>
</reference>
<evidence type="ECO:0000256" key="6">
    <source>
        <dbReference type="ARBA" id="ARBA00023242"/>
    </source>
</evidence>
<evidence type="ECO:0000259" key="8">
    <source>
        <dbReference type="PROSITE" id="PS00028"/>
    </source>
</evidence>
<dbReference type="InterPro" id="IPR036236">
    <property type="entry name" value="Znf_C2H2_sf"/>
</dbReference>
<evidence type="ECO:0000256" key="1">
    <source>
        <dbReference type="ARBA" id="ARBA00004123"/>
    </source>
</evidence>
<dbReference type="InterPro" id="IPR047021">
    <property type="entry name" value="REXO1/3/4-like"/>
</dbReference>
<dbReference type="SMART" id="SM00355">
    <property type="entry name" value="ZnF_C2H2"/>
    <property type="match status" value="5"/>
</dbReference>
<feature type="compositionally biased region" description="Low complexity" evidence="7">
    <location>
        <begin position="256"/>
        <end position="281"/>
    </location>
</feature>
<keyword evidence="10" id="KW-1185">Reference proteome</keyword>
<feature type="compositionally biased region" description="Low complexity" evidence="7">
    <location>
        <begin position="343"/>
        <end position="354"/>
    </location>
</feature>
<feature type="domain" description="C2H2-type" evidence="8">
    <location>
        <begin position="289"/>
        <end position="312"/>
    </location>
</feature>
<dbReference type="Proteomes" id="UP000800035">
    <property type="component" value="Unassembled WGS sequence"/>
</dbReference>
<evidence type="ECO:0000256" key="3">
    <source>
        <dbReference type="ARBA" id="ARBA00022722"/>
    </source>
</evidence>
<dbReference type="PROSITE" id="PS00028">
    <property type="entry name" value="ZINC_FINGER_C2H2_1"/>
    <property type="match status" value="2"/>
</dbReference>
<dbReference type="InterPro" id="IPR012337">
    <property type="entry name" value="RNaseH-like_sf"/>
</dbReference>
<name>A0A6A5UGY1_9PLEO</name>
<dbReference type="OrthoDB" id="16516at2759"/>
<keyword evidence="5" id="KW-0269">Exonuclease</keyword>
<evidence type="ECO:0000256" key="2">
    <source>
        <dbReference type="ARBA" id="ARBA00006357"/>
    </source>
</evidence>
<dbReference type="GO" id="GO:0003676">
    <property type="term" value="F:nucleic acid binding"/>
    <property type="evidence" value="ECO:0007669"/>
    <property type="project" value="InterPro"/>
</dbReference>
<dbReference type="Gene3D" id="3.30.160.60">
    <property type="entry name" value="Classic Zinc Finger"/>
    <property type="match status" value="1"/>
</dbReference>
<keyword evidence="3" id="KW-0540">Nuclease</keyword>
<evidence type="ECO:0000256" key="4">
    <source>
        <dbReference type="ARBA" id="ARBA00022801"/>
    </source>
</evidence>
<dbReference type="CDD" id="cd06137">
    <property type="entry name" value="DEDDh_RNase"/>
    <property type="match status" value="1"/>
</dbReference>
<comment type="subcellular location">
    <subcellularLocation>
        <location evidence="1">Nucleus</location>
    </subcellularLocation>
</comment>
<dbReference type="PANTHER" id="PTHR12801">
    <property type="entry name" value="RNA EXONUCLEASE REXO1 / RECO3 FAMILY MEMBER-RELATED"/>
    <property type="match status" value="1"/>
</dbReference>
<dbReference type="GO" id="GO:0005634">
    <property type="term" value="C:nucleus"/>
    <property type="evidence" value="ECO:0007669"/>
    <property type="project" value="UniProtKB-SubCell"/>
</dbReference>
<proteinExistence type="inferred from homology"/>
<dbReference type="PANTHER" id="PTHR12801:SF115">
    <property type="entry name" value="FI18136P1-RELATED"/>
    <property type="match status" value="1"/>
</dbReference>
<dbReference type="SUPFAM" id="SSF57667">
    <property type="entry name" value="beta-beta-alpha zinc fingers"/>
    <property type="match status" value="1"/>
</dbReference>
<sequence>MAGPKTRFQPPQPIAFFCAICDDKFPSKDDYNQHMANHPEPAKKKAVCVVCDWSFADTHQLEQHRIASAHHPTHTCGQCGESFKNLPGLTKHREFPNPCSDAFRKSPTATKQPKLHLRPVGHPPGYVDLDVPQSDAHSDLRYESSSAMTDVTDLSNQSGVFCRECKQTFPSGARYDHHKLGCAAKSGKMDTGPAVTYNNTPTKKKGRRRKAHSSHLQPLAEIAEPAQPSMFNVMHGRPPVDAPRREPARNEPTLAPTPSNPYASAAPTPTAAPLKPTSTPSESSSVFMCGVGGCQKSCKSEAGLKVHKQDAHNIGGQALDFSGKDSWMLSQRERVRLKEEALLRGPGSSSFGRRGPPPMGRPLSSGPAARTLQPHIAAMINASLRPAPAPVAPTQIPVGQLVSGPAEMEQANRIYDQILRLLISTDIIIQHDGKIVCSGIAWTRIGVERQPAVVGMLEKFIHLPAKMQYTEYVLSPKAFKEDNAIYYPPTDFERSPVRVSGQPALGTVALSCSKVVLVDGRQDVVKISAIDVLSCRVLLDHLVCTDPTETVKDWRTKTTGMTSWKDMEAARQEGYKVLKGWKAARAALWKFIDNETIVVGLNLRNDMDALRMIHGRAVDIAKSVEKAADGALSKQQLSLESICRDFPAVHLVSHPRYGQDVLQSAFGVRETILWMLKHEPALTQKAKAKSQDYQRLG</sequence>
<dbReference type="InterPro" id="IPR036397">
    <property type="entry name" value="RNaseH_sf"/>
</dbReference>
<evidence type="ECO:0000313" key="9">
    <source>
        <dbReference type="EMBL" id="KAF1963022.1"/>
    </source>
</evidence>
<dbReference type="GO" id="GO:0004527">
    <property type="term" value="F:exonuclease activity"/>
    <property type="evidence" value="ECO:0007669"/>
    <property type="project" value="UniProtKB-KW"/>
</dbReference>
<dbReference type="EMBL" id="ML976978">
    <property type="protein sequence ID" value="KAF1963022.1"/>
    <property type="molecule type" value="Genomic_DNA"/>
</dbReference>
<dbReference type="SUPFAM" id="SSF53098">
    <property type="entry name" value="Ribonuclease H-like"/>
    <property type="match status" value="1"/>
</dbReference>
<evidence type="ECO:0000256" key="5">
    <source>
        <dbReference type="ARBA" id="ARBA00022839"/>
    </source>
</evidence>
<evidence type="ECO:0000256" key="7">
    <source>
        <dbReference type="SAM" id="MobiDB-lite"/>
    </source>
</evidence>
<feature type="compositionally biased region" description="Basic residues" evidence="7">
    <location>
        <begin position="202"/>
        <end position="213"/>
    </location>
</feature>
<dbReference type="InterPro" id="IPR013087">
    <property type="entry name" value="Znf_C2H2_type"/>
</dbReference>
<dbReference type="Gene3D" id="3.30.420.10">
    <property type="entry name" value="Ribonuclease H-like superfamily/Ribonuclease H"/>
    <property type="match status" value="1"/>
</dbReference>
<dbReference type="AlphaFoldDB" id="A0A6A5UGY1"/>
<feature type="region of interest" description="Disordered" evidence="7">
    <location>
        <begin position="235"/>
        <end position="281"/>
    </location>
</feature>
<gene>
    <name evidence="9" type="ORF">CC80DRAFT_399135</name>
</gene>
<keyword evidence="6" id="KW-0539">Nucleus</keyword>
<protein>
    <recommendedName>
        <fullName evidence="8">C2H2-type domain-containing protein</fullName>
    </recommendedName>
</protein>